<evidence type="ECO:0000256" key="1">
    <source>
        <dbReference type="ARBA" id="ARBA00006534"/>
    </source>
</evidence>
<keyword evidence="4" id="KW-0720">Serine protease</keyword>
<dbReference type="Pfam" id="PF03575">
    <property type="entry name" value="Peptidase_S51"/>
    <property type="match status" value="1"/>
</dbReference>
<reference evidence="6 7" key="1">
    <citation type="submission" date="2016-10" db="EMBL/GenBank/DDBJ databases">
        <authorList>
            <person name="de Groot N.N."/>
        </authorList>
    </citation>
    <scope>NUCLEOTIDE SEQUENCE [LARGE SCALE GENOMIC DNA]</scope>
    <source>
        <strain evidence="6 7">CGMCC 4.5727</strain>
    </source>
</reference>
<dbReference type="PANTHER" id="PTHR36175:SF1">
    <property type="entry name" value="CYANOPHYCINASE"/>
    <property type="match status" value="1"/>
</dbReference>
<comment type="similarity">
    <text evidence="1">Belongs to the peptidase S51 family.</text>
</comment>
<dbReference type="AlphaFoldDB" id="A0A1G8UZU2"/>
<feature type="chain" id="PRO_5039640901" evidence="5">
    <location>
        <begin position="37"/>
        <end position="420"/>
    </location>
</feature>
<keyword evidence="3" id="KW-0378">Hydrolase</keyword>
<evidence type="ECO:0000256" key="3">
    <source>
        <dbReference type="ARBA" id="ARBA00022801"/>
    </source>
</evidence>
<evidence type="ECO:0000256" key="2">
    <source>
        <dbReference type="ARBA" id="ARBA00022670"/>
    </source>
</evidence>
<sequence length="420" mass="43513">MSSAPQSSAPHSRRAFLTAAAGLTAAVALPTAQAHATAADRRRGAGTAATGGTLVLVGGALADTNTRIYGRIVAAAGGSTARFGVLTTGSHPDDAAANGAFYADLLKRNGAASAEWLPVHIDSPAAAEDSALAAKAAGMTGFFLGGGDQYRYATVLKRADGRDTALLAAIRSRLLQGAVVAGTSAGAQIQAGAGMITGGESYEALRDGSTPGWFEDATRLGYLPSGGFNFFTHGHLDTHFAARGRQGRALRLAADTGQSRVFGLDENTALEVTGVGSGQEVLRVLGERAVSVFDLRAADAYTSNGEWALDAVRYSQLTDGDRYDPYTWGVTPAAGRTALVPRDRSARRASNDVFSAYVFTGNASDLATSGRSTRMTDYSYQTGPEFAVELRKPATGYSAWTADGRTPSTLHGMALDVYAP</sequence>
<evidence type="ECO:0000256" key="5">
    <source>
        <dbReference type="SAM" id="SignalP"/>
    </source>
</evidence>
<dbReference type="EMBL" id="FNFF01000001">
    <property type="protein sequence ID" value="SDJ58615.1"/>
    <property type="molecule type" value="Genomic_DNA"/>
</dbReference>
<dbReference type="Gene3D" id="3.40.50.880">
    <property type="match status" value="1"/>
</dbReference>
<dbReference type="GO" id="GO:0008236">
    <property type="term" value="F:serine-type peptidase activity"/>
    <property type="evidence" value="ECO:0007669"/>
    <property type="project" value="UniProtKB-KW"/>
</dbReference>
<name>A0A1G8UZU2_9ACTN</name>
<organism evidence="6 7">
    <name type="scientific">Streptomyces indicus</name>
    <dbReference type="NCBI Taxonomy" id="417292"/>
    <lineage>
        <taxon>Bacteria</taxon>
        <taxon>Bacillati</taxon>
        <taxon>Actinomycetota</taxon>
        <taxon>Actinomycetes</taxon>
        <taxon>Kitasatosporales</taxon>
        <taxon>Streptomycetaceae</taxon>
        <taxon>Streptomyces</taxon>
    </lineage>
</organism>
<dbReference type="Proteomes" id="UP000199155">
    <property type="component" value="Unassembled WGS sequence"/>
</dbReference>
<dbReference type="CDD" id="cd03145">
    <property type="entry name" value="GAT1_cyanophycinase"/>
    <property type="match status" value="1"/>
</dbReference>
<protein>
    <submittedName>
        <fullName evidence="6">Cyanophycinase</fullName>
    </submittedName>
</protein>
<evidence type="ECO:0000256" key="4">
    <source>
        <dbReference type="ARBA" id="ARBA00022825"/>
    </source>
</evidence>
<proteinExistence type="inferred from homology"/>
<evidence type="ECO:0000313" key="6">
    <source>
        <dbReference type="EMBL" id="SDJ58615.1"/>
    </source>
</evidence>
<dbReference type="PROSITE" id="PS51318">
    <property type="entry name" value="TAT"/>
    <property type="match status" value="1"/>
</dbReference>
<keyword evidence="7" id="KW-1185">Reference proteome</keyword>
<dbReference type="PANTHER" id="PTHR36175">
    <property type="entry name" value="CYANOPHYCINASE"/>
    <property type="match status" value="1"/>
</dbReference>
<dbReference type="RefSeq" id="WP_093607482.1">
    <property type="nucleotide sequence ID" value="NZ_FNFF01000001.1"/>
</dbReference>
<dbReference type="STRING" id="417292.SAMN05421806_1011130"/>
<dbReference type="InterPro" id="IPR029062">
    <property type="entry name" value="Class_I_gatase-like"/>
</dbReference>
<dbReference type="OrthoDB" id="9799980at2"/>
<gene>
    <name evidence="6" type="ORF">SAMN05421806_1011130</name>
</gene>
<dbReference type="InterPro" id="IPR006311">
    <property type="entry name" value="TAT_signal"/>
</dbReference>
<keyword evidence="2" id="KW-0645">Protease</keyword>
<dbReference type="GO" id="GO:0006508">
    <property type="term" value="P:proteolysis"/>
    <property type="evidence" value="ECO:0007669"/>
    <property type="project" value="UniProtKB-KW"/>
</dbReference>
<dbReference type="SUPFAM" id="SSF52317">
    <property type="entry name" value="Class I glutamine amidotransferase-like"/>
    <property type="match status" value="1"/>
</dbReference>
<feature type="signal peptide" evidence="5">
    <location>
        <begin position="1"/>
        <end position="36"/>
    </location>
</feature>
<evidence type="ECO:0000313" key="7">
    <source>
        <dbReference type="Proteomes" id="UP000199155"/>
    </source>
</evidence>
<keyword evidence="5" id="KW-0732">Signal</keyword>
<accession>A0A1G8UZU2</accession>
<dbReference type="InterPro" id="IPR005320">
    <property type="entry name" value="Peptidase_S51"/>
</dbReference>